<feature type="region of interest" description="Disordered" evidence="4">
    <location>
        <begin position="91"/>
        <end position="133"/>
    </location>
</feature>
<comment type="caution">
    <text evidence="8">The sequence shown here is derived from an EMBL/GenBank/DDBJ whole genome shotgun (WGS) entry which is preliminary data.</text>
</comment>
<feature type="compositionally biased region" description="Acidic residues" evidence="4">
    <location>
        <begin position="568"/>
        <end position="595"/>
    </location>
</feature>
<proteinExistence type="predicted"/>
<dbReference type="Gene3D" id="2.40.420.20">
    <property type="match status" value="1"/>
</dbReference>
<keyword evidence="5" id="KW-0472">Membrane</keyword>
<organism evidence="8 9">
    <name type="scientific">Anaerobutyricum hallii DSM 3353</name>
    <dbReference type="NCBI Taxonomy" id="411469"/>
    <lineage>
        <taxon>Bacteria</taxon>
        <taxon>Bacillati</taxon>
        <taxon>Bacillota</taxon>
        <taxon>Clostridia</taxon>
        <taxon>Lachnospirales</taxon>
        <taxon>Lachnospiraceae</taxon>
        <taxon>Anaerobutyricum</taxon>
    </lineage>
</organism>
<comment type="subcellular location">
    <subcellularLocation>
        <location evidence="1">Cell envelope</location>
    </subcellularLocation>
</comment>
<reference evidence="8 9" key="2">
    <citation type="submission" date="2009-02" db="EMBL/GenBank/DDBJ databases">
        <title>Draft genome sequence of Eubacterium hallii (DSM 3353).</title>
        <authorList>
            <person name="Sudarsanam P."/>
            <person name="Ley R."/>
            <person name="Guruge J."/>
            <person name="Turnbaugh P.J."/>
            <person name="Mahowald M."/>
            <person name="Liep D."/>
            <person name="Gordon J."/>
        </authorList>
    </citation>
    <scope>NUCLEOTIDE SEQUENCE [LARGE SCALE GENOMIC DNA]</scope>
    <source>
        <strain evidence="8 9">DSM 3353</strain>
    </source>
</reference>
<evidence type="ECO:0000256" key="5">
    <source>
        <dbReference type="SAM" id="Phobius"/>
    </source>
</evidence>
<evidence type="ECO:0000259" key="6">
    <source>
        <dbReference type="Pfam" id="PF25984"/>
    </source>
</evidence>
<keyword evidence="2 3" id="KW-0175">Coiled coil</keyword>
<feature type="region of interest" description="Disordered" evidence="4">
    <location>
        <begin position="346"/>
        <end position="372"/>
    </location>
</feature>
<dbReference type="InterPro" id="IPR050465">
    <property type="entry name" value="UPF0194_transport"/>
</dbReference>
<accession>C0F052</accession>
<evidence type="ECO:0000313" key="8">
    <source>
        <dbReference type="EMBL" id="EEG35077.1"/>
    </source>
</evidence>
<dbReference type="Gene3D" id="2.40.30.170">
    <property type="match status" value="1"/>
</dbReference>
<evidence type="ECO:0000256" key="4">
    <source>
        <dbReference type="SAM" id="MobiDB-lite"/>
    </source>
</evidence>
<dbReference type="InterPro" id="IPR046710">
    <property type="entry name" value="DUF6783"/>
</dbReference>
<feature type="transmembrane region" description="Helical" evidence="5">
    <location>
        <begin position="157"/>
        <end position="176"/>
    </location>
</feature>
<evidence type="ECO:0000313" key="9">
    <source>
        <dbReference type="Proteomes" id="UP000003174"/>
    </source>
</evidence>
<dbReference type="PANTHER" id="PTHR32347:SF14">
    <property type="entry name" value="EFFLUX SYSTEM COMPONENT YKNX-RELATED"/>
    <property type="match status" value="1"/>
</dbReference>
<feature type="compositionally biased region" description="Low complexity" evidence="4">
    <location>
        <begin position="596"/>
        <end position="632"/>
    </location>
</feature>
<dbReference type="AlphaFoldDB" id="C0F052"/>
<dbReference type="InterPro" id="IPR058636">
    <property type="entry name" value="Beta-barrel_YknX"/>
</dbReference>
<sequence>MKNANWGVQIAGMIFQTYSRLFIKDIKEVVMFRKKNGQEFMDETNLDSSTNDKEEKKGFFHRKKKKEINLYEDDMGYIEDDSNFDEDEYDKELEELQEEEKPEKKRGFFHRKKKEEEKSGGTEKLEGTKEEEESLLSDDDAIILQEPEKKKFSKKKLALICGTAAVIVIAVVFFVIRNIGGTSEGKAYVESVREITGLGTAGGANNRYTGTVDAEKSWKITLQSDLSVEKRYVNVGDQVKKGDKLFKYNTQELKLSKEKKELEQETLQNEITQLTKDIKSYQSDLKSASASEKIQLQTQILTAQTTIKKDQYTIKSNKESIKLLEKNIKDATVKSKMNGLVKKVNASLETSSSDDSSDDGSDSGDGSSDDSSYMTILAVGNYRIKGTVSETNVWSLNEGDPVIVRSRVDNSQTWKGTISSIKTDTTADDTSDSSSDYSDGYTDDESSTGETASKYNFYVKLDNDKDLMMGQHVLIEQDNGQDEQKEGMWLPSAYIKKNNNKYYVWLDSHNKLKLHEIQVGEYDENLDEYEVKSGLKTSDYIACDDSTLKEGMKVTKVSPEDNTSGYGDEQENDDAESFGSDASEDTSDVGEDYSDYSDSADTYDSSDDGSLSDGADFGSDSSDSGNSGTSDSDIADFGE</sequence>
<dbReference type="GO" id="GO:0030313">
    <property type="term" value="C:cell envelope"/>
    <property type="evidence" value="ECO:0007669"/>
    <property type="project" value="UniProtKB-SubCell"/>
</dbReference>
<evidence type="ECO:0000256" key="3">
    <source>
        <dbReference type="SAM" id="Coils"/>
    </source>
</evidence>
<dbReference type="Pfam" id="PF20574">
    <property type="entry name" value="DUF6783"/>
    <property type="match status" value="1"/>
</dbReference>
<feature type="compositionally biased region" description="Basic and acidic residues" evidence="4">
    <location>
        <begin position="114"/>
        <end position="128"/>
    </location>
</feature>
<feature type="domain" description="YknX-like barrel-sandwich hybrid" evidence="6">
    <location>
        <begin position="229"/>
        <end position="354"/>
    </location>
</feature>
<dbReference type="PANTHER" id="PTHR32347">
    <property type="entry name" value="EFFLUX SYSTEM COMPONENT YKNX-RELATED"/>
    <property type="match status" value="1"/>
</dbReference>
<reference evidence="8 9" key="1">
    <citation type="submission" date="2009-01" db="EMBL/GenBank/DDBJ databases">
        <authorList>
            <person name="Fulton L."/>
            <person name="Clifton S."/>
            <person name="Fulton B."/>
            <person name="Xu J."/>
            <person name="Minx P."/>
            <person name="Pepin K.H."/>
            <person name="Johnson M."/>
            <person name="Bhonagiri V."/>
            <person name="Nash W.E."/>
            <person name="Mardis E.R."/>
            <person name="Wilson R.K."/>
        </authorList>
    </citation>
    <scope>NUCLEOTIDE SEQUENCE [LARGE SCALE GENOMIC DNA]</scope>
    <source>
        <strain evidence="8 9">DSM 3353</strain>
    </source>
</reference>
<feature type="region of interest" description="Disordered" evidence="4">
    <location>
        <begin position="423"/>
        <end position="449"/>
    </location>
</feature>
<dbReference type="InterPro" id="IPR058639">
    <property type="entry name" value="BSH_YknX-like"/>
</dbReference>
<dbReference type="Pfam" id="PF25990">
    <property type="entry name" value="Beta-barrel_YknX"/>
    <property type="match status" value="1"/>
</dbReference>
<feature type="coiled-coil region" evidence="3">
    <location>
        <begin position="245"/>
        <end position="334"/>
    </location>
</feature>
<gene>
    <name evidence="8" type="ORF">EUBHAL_03063</name>
</gene>
<dbReference type="EMBL" id="ACEP01000152">
    <property type="protein sequence ID" value="EEG35077.1"/>
    <property type="molecule type" value="Genomic_DNA"/>
</dbReference>
<evidence type="ECO:0000256" key="1">
    <source>
        <dbReference type="ARBA" id="ARBA00004196"/>
    </source>
</evidence>
<feature type="domain" description="YknX-like beta-barrel" evidence="7">
    <location>
        <begin position="383"/>
        <end position="476"/>
    </location>
</feature>
<dbReference type="eggNOG" id="COG0845">
    <property type="taxonomic scope" value="Bacteria"/>
</dbReference>
<evidence type="ECO:0000256" key="2">
    <source>
        <dbReference type="ARBA" id="ARBA00023054"/>
    </source>
</evidence>
<dbReference type="Pfam" id="PF25984">
    <property type="entry name" value="BSH_YknX"/>
    <property type="match status" value="1"/>
</dbReference>
<evidence type="ECO:0000259" key="7">
    <source>
        <dbReference type="Pfam" id="PF25990"/>
    </source>
</evidence>
<protein>
    <submittedName>
        <fullName evidence="8">Efflux transporter, RND family, MFP subunit</fullName>
    </submittedName>
</protein>
<dbReference type="Proteomes" id="UP000003174">
    <property type="component" value="Unassembled WGS sequence"/>
</dbReference>
<feature type="region of interest" description="Disordered" evidence="4">
    <location>
        <begin position="552"/>
        <end position="639"/>
    </location>
</feature>
<keyword evidence="5" id="KW-1133">Transmembrane helix</keyword>
<keyword evidence="5" id="KW-0812">Transmembrane</keyword>
<name>C0F052_9FIRM</name>